<dbReference type="GO" id="GO:0003713">
    <property type="term" value="F:transcription coactivator activity"/>
    <property type="evidence" value="ECO:0007669"/>
    <property type="project" value="InterPro"/>
</dbReference>
<organism evidence="1 2">
    <name type="scientific">Jimgerdemannia flammicorona</name>
    <dbReference type="NCBI Taxonomy" id="994334"/>
    <lineage>
        <taxon>Eukaryota</taxon>
        <taxon>Fungi</taxon>
        <taxon>Fungi incertae sedis</taxon>
        <taxon>Mucoromycota</taxon>
        <taxon>Mucoromycotina</taxon>
        <taxon>Endogonomycetes</taxon>
        <taxon>Endogonales</taxon>
        <taxon>Endogonaceae</taxon>
        <taxon>Jimgerdemannia</taxon>
    </lineage>
</organism>
<evidence type="ECO:0008006" key="3">
    <source>
        <dbReference type="Google" id="ProtNLM"/>
    </source>
</evidence>
<dbReference type="GO" id="GO:0000124">
    <property type="term" value="C:SAGA complex"/>
    <property type="evidence" value="ECO:0007669"/>
    <property type="project" value="InterPro"/>
</dbReference>
<proteinExistence type="predicted"/>
<keyword evidence="2" id="KW-1185">Reference proteome</keyword>
<dbReference type="GO" id="GO:0005643">
    <property type="term" value="C:nuclear pore"/>
    <property type="evidence" value="ECO:0007669"/>
    <property type="project" value="InterPro"/>
</dbReference>
<dbReference type="AlphaFoldDB" id="A0A433QEQ9"/>
<sequence length="65" mass="7308">MSAEHDHQKLKAAVNTMKTKGVENVTMTELVEETSDHARATVADNIKKELLGQLKIFLDENLKDE</sequence>
<dbReference type="EMBL" id="RBNJ01006853">
    <property type="protein sequence ID" value="RUS28272.1"/>
    <property type="molecule type" value="Genomic_DNA"/>
</dbReference>
<dbReference type="GO" id="GO:0006406">
    <property type="term" value="P:mRNA export from nucleus"/>
    <property type="evidence" value="ECO:0007669"/>
    <property type="project" value="InterPro"/>
</dbReference>
<dbReference type="Gene3D" id="1.10.246.140">
    <property type="match status" value="1"/>
</dbReference>
<reference evidence="1 2" key="1">
    <citation type="journal article" date="2018" name="New Phytol.">
        <title>Phylogenomics of Endogonaceae and evolution of mycorrhizas within Mucoromycota.</title>
        <authorList>
            <person name="Chang Y."/>
            <person name="Desiro A."/>
            <person name="Na H."/>
            <person name="Sandor L."/>
            <person name="Lipzen A."/>
            <person name="Clum A."/>
            <person name="Barry K."/>
            <person name="Grigoriev I.V."/>
            <person name="Martin F.M."/>
            <person name="Stajich J.E."/>
            <person name="Smith M.E."/>
            <person name="Bonito G."/>
            <person name="Spatafora J.W."/>
        </authorList>
    </citation>
    <scope>NUCLEOTIDE SEQUENCE [LARGE SCALE GENOMIC DNA]</scope>
    <source>
        <strain evidence="1 2">AD002</strain>
    </source>
</reference>
<comment type="caution">
    <text evidence="1">The sequence shown here is derived from an EMBL/GenBank/DDBJ whole genome shotgun (WGS) entry which is preliminary data.</text>
</comment>
<dbReference type="Pfam" id="PF10163">
    <property type="entry name" value="EnY2"/>
    <property type="match status" value="1"/>
</dbReference>
<gene>
    <name evidence="1" type="ORF">BC938DRAFT_482083</name>
</gene>
<dbReference type="InterPro" id="IPR018783">
    <property type="entry name" value="TF_ENY2"/>
</dbReference>
<evidence type="ECO:0000313" key="1">
    <source>
        <dbReference type="EMBL" id="RUS28272.1"/>
    </source>
</evidence>
<accession>A0A433QEQ9</accession>
<dbReference type="Proteomes" id="UP000274822">
    <property type="component" value="Unassembled WGS sequence"/>
</dbReference>
<name>A0A433QEQ9_9FUNG</name>
<dbReference type="InterPro" id="IPR038212">
    <property type="entry name" value="TF_EnY2_sf"/>
</dbReference>
<protein>
    <recommendedName>
        <fullName evidence="3">Transcription and mRNA export factor SUS1</fullName>
    </recommendedName>
</protein>
<evidence type="ECO:0000313" key="2">
    <source>
        <dbReference type="Proteomes" id="UP000274822"/>
    </source>
</evidence>